<dbReference type="Proteomes" id="UP000701698">
    <property type="component" value="Unassembled WGS sequence"/>
</dbReference>
<dbReference type="Pfam" id="PF01783">
    <property type="entry name" value="Ribosomal_L32p"/>
    <property type="match status" value="1"/>
</dbReference>
<dbReference type="NCBIfam" id="TIGR01031">
    <property type="entry name" value="rpmF_bact"/>
    <property type="match status" value="1"/>
</dbReference>
<evidence type="ECO:0000256" key="1">
    <source>
        <dbReference type="ARBA" id="ARBA00008560"/>
    </source>
</evidence>
<comment type="similarity">
    <text evidence="1 5">Belongs to the bacterial ribosomal protein bL32 family.</text>
</comment>
<dbReference type="InterPro" id="IPR011332">
    <property type="entry name" value="Ribosomal_zn-bd"/>
</dbReference>
<reference evidence="6" key="1">
    <citation type="submission" date="2020-04" db="EMBL/GenBank/DDBJ databases">
        <authorList>
            <person name="Zhang T."/>
        </authorList>
    </citation>
    <scope>NUCLEOTIDE SEQUENCE</scope>
    <source>
        <strain evidence="6">HKST-UBA01</strain>
    </source>
</reference>
<dbReference type="GO" id="GO:0006412">
    <property type="term" value="P:translation"/>
    <property type="evidence" value="ECO:0007669"/>
    <property type="project" value="UniProtKB-UniRule"/>
</dbReference>
<evidence type="ECO:0000256" key="3">
    <source>
        <dbReference type="ARBA" id="ARBA00023274"/>
    </source>
</evidence>
<dbReference type="GO" id="GO:0015934">
    <property type="term" value="C:large ribosomal subunit"/>
    <property type="evidence" value="ECO:0007669"/>
    <property type="project" value="InterPro"/>
</dbReference>
<dbReference type="HAMAP" id="MF_00340">
    <property type="entry name" value="Ribosomal_bL32"/>
    <property type="match status" value="1"/>
</dbReference>
<dbReference type="PANTHER" id="PTHR35534">
    <property type="entry name" value="50S RIBOSOMAL PROTEIN L32"/>
    <property type="match status" value="1"/>
</dbReference>
<evidence type="ECO:0000256" key="5">
    <source>
        <dbReference type="HAMAP-Rule" id="MF_00340"/>
    </source>
</evidence>
<accession>A0A955LG75</accession>
<dbReference type="AlphaFoldDB" id="A0A955LG75"/>
<reference evidence="6" key="2">
    <citation type="journal article" date="2021" name="Microbiome">
        <title>Successional dynamics and alternative stable states in a saline activated sludge microbial community over 9 years.</title>
        <authorList>
            <person name="Wang Y."/>
            <person name="Ye J."/>
            <person name="Ju F."/>
            <person name="Liu L."/>
            <person name="Boyd J.A."/>
            <person name="Deng Y."/>
            <person name="Parks D.H."/>
            <person name="Jiang X."/>
            <person name="Yin X."/>
            <person name="Woodcroft B.J."/>
            <person name="Tyson G.W."/>
            <person name="Hugenholtz P."/>
            <person name="Polz M.F."/>
            <person name="Zhang T."/>
        </authorList>
    </citation>
    <scope>NUCLEOTIDE SEQUENCE</scope>
    <source>
        <strain evidence="6">HKST-UBA01</strain>
    </source>
</reference>
<protein>
    <recommendedName>
        <fullName evidence="4 5">Large ribosomal subunit protein bL32</fullName>
    </recommendedName>
</protein>
<evidence type="ECO:0000256" key="4">
    <source>
        <dbReference type="ARBA" id="ARBA00035178"/>
    </source>
</evidence>
<evidence type="ECO:0000313" key="7">
    <source>
        <dbReference type="Proteomes" id="UP000701698"/>
    </source>
</evidence>
<dbReference type="GO" id="GO:0003735">
    <property type="term" value="F:structural constituent of ribosome"/>
    <property type="evidence" value="ECO:0007669"/>
    <property type="project" value="InterPro"/>
</dbReference>
<keyword evidence="2 5" id="KW-0689">Ribosomal protein</keyword>
<dbReference type="PANTHER" id="PTHR35534:SF1">
    <property type="entry name" value="LARGE RIBOSOMAL SUBUNIT PROTEIN BL32"/>
    <property type="match status" value="1"/>
</dbReference>
<dbReference type="InterPro" id="IPR002677">
    <property type="entry name" value="Ribosomal_bL32"/>
</dbReference>
<comment type="caution">
    <text evidence="6">The sequence shown here is derived from an EMBL/GenBank/DDBJ whole genome shotgun (WGS) entry which is preliminary data.</text>
</comment>
<dbReference type="EMBL" id="JAGQKX010000020">
    <property type="protein sequence ID" value="MCA9390005.1"/>
    <property type="molecule type" value="Genomic_DNA"/>
</dbReference>
<gene>
    <name evidence="5 6" type="primary">rpmF</name>
    <name evidence="6" type="ORF">KC571_01265</name>
</gene>
<evidence type="ECO:0000313" key="6">
    <source>
        <dbReference type="EMBL" id="MCA9390005.1"/>
    </source>
</evidence>
<proteinExistence type="inferred from homology"/>
<organism evidence="6 7">
    <name type="scientific">candidate division WWE3 bacterium</name>
    <dbReference type="NCBI Taxonomy" id="2053526"/>
    <lineage>
        <taxon>Bacteria</taxon>
        <taxon>Katanobacteria</taxon>
    </lineage>
</organism>
<dbReference type="SUPFAM" id="SSF57829">
    <property type="entry name" value="Zn-binding ribosomal proteins"/>
    <property type="match status" value="1"/>
</dbReference>
<sequence>MGAVPKKKPSKTRARHRHTAWSNKFSLPHLQKCPNCGELKRLHRVCLACGMYNGMKVIDPKTMVKKVS</sequence>
<evidence type="ECO:0000256" key="2">
    <source>
        <dbReference type="ARBA" id="ARBA00022980"/>
    </source>
</evidence>
<dbReference type="InterPro" id="IPR044957">
    <property type="entry name" value="Ribosomal_bL32_bact"/>
</dbReference>
<name>A0A955LG75_UNCKA</name>
<keyword evidence="3 5" id="KW-0687">Ribonucleoprotein</keyword>